<dbReference type="eggNOG" id="ENOG5030ZPS">
    <property type="taxonomic scope" value="Bacteria"/>
</dbReference>
<evidence type="ECO:0000313" key="1">
    <source>
        <dbReference type="EMBL" id="EHQ02530.1"/>
    </source>
</evidence>
<gene>
    <name evidence="1" type="ORF">Gilli_1888</name>
</gene>
<dbReference type="AlphaFoldDB" id="H2BSI3"/>
<reference evidence="2" key="1">
    <citation type="journal article" date="2012" name="Stand. Genomic Sci.">
        <title>Genome sequence of the Antarctic rhodopsins-containing flavobacterium Gillisia limnaea type strain (R-8282(T)).</title>
        <authorList>
            <person name="Riedel T."/>
            <person name="Held B."/>
            <person name="Nolan M."/>
            <person name="Lucas S."/>
            <person name="Lapidus A."/>
            <person name="Tice H."/>
            <person name="Del Rio T.G."/>
            <person name="Cheng J.F."/>
            <person name="Han C."/>
            <person name="Tapia R."/>
            <person name="Goodwin L.A."/>
            <person name="Pitluck S."/>
            <person name="Liolios K."/>
            <person name="Mavromatis K."/>
            <person name="Pagani I."/>
            <person name="Ivanova N."/>
            <person name="Mikhailova N."/>
            <person name="Pati A."/>
            <person name="Chen A."/>
            <person name="Palaniappan K."/>
            <person name="Land M."/>
            <person name="Rohde M."/>
            <person name="Tindall B.J."/>
            <person name="Detter J.C."/>
            <person name="Goker M."/>
            <person name="Bristow J."/>
            <person name="Eisen J.A."/>
            <person name="Markowitz V."/>
            <person name="Hugenholtz P."/>
            <person name="Kyrpides N.C."/>
            <person name="Klenk H.P."/>
            <person name="Woyke T."/>
        </authorList>
    </citation>
    <scope>NUCLEOTIDE SEQUENCE [LARGE SCALE GENOMIC DNA]</scope>
    <source>
        <strain evidence="2">DSM 15749 / LMG 21470 / R-8282</strain>
    </source>
</reference>
<protein>
    <submittedName>
        <fullName evidence="1">Uncharacterized protein</fullName>
    </submittedName>
</protein>
<name>H2BSI3_GILLR</name>
<accession>H2BSI3</accession>
<keyword evidence="2" id="KW-1185">Reference proteome</keyword>
<evidence type="ECO:0000313" key="2">
    <source>
        <dbReference type="Proteomes" id="UP000003844"/>
    </source>
</evidence>
<dbReference type="EMBL" id="JH594606">
    <property type="protein sequence ID" value="EHQ02530.1"/>
    <property type="molecule type" value="Genomic_DNA"/>
</dbReference>
<dbReference type="Proteomes" id="UP000003844">
    <property type="component" value="Unassembled WGS sequence"/>
</dbReference>
<dbReference type="HOGENOM" id="CLU_3270684_0_0_10"/>
<organism evidence="1 2">
    <name type="scientific">Gillisia limnaea (strain DSM 15749 / LMG 21470 / R-8282)</name>
    <dbReference type="NCBI Taxonomy" id="865937"/>
    <lineage>
        <taxon>Bacteria</taxon>
        <taxon>Pseudomonadati</taxon>
        <taxon>Bacteroidota</taxon>
        <taxon>Flavobacteriia</taxon>
        <taxon>Flavobacteriales</taxon>
        <taxon>Flavobacteriaceae</taxon>
        <taxon>Gillisia</taxon>
    </lineage>
</organism>
<proteinExistence type="predicted"/>
<sequence>MTDTADGFLTRLTPKFKETNDYIAKIYKKRRLRQTKLANAS</sequence>